<dbReference type="RefSeq" id="WP_068350443.1">
    <property type="nucleotide sequence ID" value="NZ_CP016033.1"/>
</dbReference>
<evidence type="ECO:0008006" key="3">
    <source>
        <dbReference type="Google" id="ProtNLM"/>
    </source>
</evidence>
<dbReference type="STRING" id="1112.A9D12_05755"/>
<dbReference type="SUPFAM" id="SSF55469">
    <property type="entry name" value="FMN-dependent nitroreductase-like"/>
    <property type="match status" value="1"/>
</dbReference>
<sequence length="325" mass="34262">MTAEILRQIVASATAAPSVHNVQPARWRIESADLVLLEDTKRRLAVGDPRGNDAAISLGAAAEGAVIAASGFGLRAHVTRLSGDDRSGLRPVARLVFSPGASPDPLLAVLGKRASWRGGFQPPSAQDHAAACALAGEDRTIITDPAAIAAAAALYDRASYAIMRGGAFRAELRHWMRLNRSHPRWSRDGLNAEAMRLSRIEAIGAGAVLGPLFAPLAALRLAPALLAEAKGFANAAALVLFHRAASEDPFESGRAFHRLWLEVDAGGLGGNVLAALADDPDAAASLCRTHAIPPRRRLVSALRIGRRDGAPFARARLPLTEVLVR</sequence>
<dbReference type="Proteomes" id="UP000078263">
    <property type="component" value="Chromosome"/>
</dbReference>
<evidence type="ECO:0000313" key="2">
    <source>
        <dbReference type="Proteomes" id="UP000078263"/>
    </source>
</evidence>
<dbReference type="OrthoDB" id="8156917at2"/>
<reference evidence="1 2" key="1">
    <citation type="submission" date="2016-05" db="EMBL/GenBank/DDBJ databases">
        <title>Compelete Genome Sequence of Bacteriochlorophyll-Synthesizing Bacterium Porphyrobacter neustonensis DSM 9434.</title>
        <authorList>
            <person name="Shi X.-L."/>
            <person name="Wu Y.-H."/>
            <person name="Cheng H."/>
            <person name="Xu L."/>
            <person name="Zhang X.-Q."/>
            <person name="Wang C.-S."/>
            <person name="Xu X.-W."/>
        </authorList>
    </citation>
    <scope>NUCLEOTIDE SEQUENCE [LARGE SCALE GENOMIC DNA]</scope>
    <source>
        <strain evidence="1 2">DSM 9434</strain>
    </source>
</reference>
<dbReference type="GO" id="GO:0016491">
    <property type="term" value="F:oxidoreductase activity"/>
    <property type="evidence" value="ECO:0007669"/>
    <property type="project" value="InterPro"/>
</dbReference>
<accession>A0A192D217</accession>
<proteinExistence type="predicted"/>
<dbReference type="Gene3D" id="3.40.109.10">
    <property type="entry name" value="NADH Oxidase"/>
    <property type="match status" value="1"/>
</dbReference>
<evidence type="ECO:0000313" key="1">
    <source>
        <dbReference type="EMBL" id="ANK12533.1"/>
    </source>
</evidence>
<dbReference type="AlphaFoldDB" id="A0A192D217"/>
<name>A0A192D217_9SPHN</name>
<protein>
    <recommendedName>
        <fullName evidence="3">Nitroreductase domain-containing protein</fullName>
    </recommendedName>
</protein>
<dbReference type="KEGG" id="pns:A9D12_05755"/>
<organism evidence="1 2">
    <name type="scientific">Erythrobacter neustonensis</name>
    <dbReference type="NCBI Taxonomy" id="1112"/>
    <lineage>
        <taxon>Bacteria</taxon>
        <taxon>Pseudomonadati</taxon>
        <taxon>Pseudomonadota</taxon>
        <taxon>Alphaproteobacteria</taxon>
        <taxon>Sphingomonadales</taxon>
        <taxon>Erythrobacteraceae</taxon>
        <taxon>Erythrobacter/Porphyrobacter group</taxon>
        <taxon>Erythrobacter</taxon>
    </lineage>
</organism>
<dbReference type="EMBL" id="CP016033">
    <property type="protein sequence ID" value="ANK12533.1"/>
    <property type="molecule type" value="Genomic_DNA"/>
</dbReference>
<gene>
    <name evidence="1" type="ORF">A9D12_05755</name>
</gene>
<dbReference type="InterPro" id="IPR000415">
    <property type="entry name" value="Nitroreductase-like"/>
</dbReference>
<keyword evidence="2" id="KW-1185">Reference proteome</keyword>